<evidence type="ECO:0000313" key="6">
    <source>
        <dbReference type="Proteomes" id="UP000092666"/>
    </source>
</evidence>
<evidence type="ECO:0000256" key="1">
    <source>
        <dbReference type="ARBA" id="ARBA00004123"/>
    </source>
</evidence>
<dbReference type="InterPro" id="IPR021858">
    <property type="entry name" value="Fun_TF"/>
</dbReference>
<feature type="compositionally biased region" description="Low complexity" evidence="3">
    <location>
        <begin position="80"/>
        <end position="94"/>
    </location>
</feature>
<evidence type="ECO:0000259" key="4">
    <source>
        <dbReference type="SMART" id="SM00066"/>
    </source>
</evidence>
<keyword evidence="2" id="KW-0539">Nucleus</keyword>
<dbReference type="GO" id="GO:0000981">
    <property type="term" value="F:DNA-binding transcription factor activity, RNA polymerase II-specific"/>
    <property type="evidence" value="ECO:0007669"/>
    <property type="project" value="InterPro"/>
</dbReference>
<feature type="compositionally biased region" description="Polar residues" evidence="3">
    <location>
        <begin position="64"/>
        <end position="77"/>
    </location>
</feature>
<evidence type="ECO:0000256" key="2">
    <source>
        <dbReference type="ARBA" id="ARBA00023242"/>
    </source>
</evidence>
<feature type="region of interest" description="Disordered" evidence="3">
    <location>
        <begin position="64"/>
        <end position="194"/>
    </location>
</feature>
<dbReference type="GO" id="GO:0045944">
    <property type="term" value="P:positive regulation of transcription by RNA polymerase II"/>
    <property type="evidence" value="ECO:0007669"/>
    <property type="project" value="TreeGrafter"/>
</dbReference>
<evidence type="ECO:0000256" key="3">
    <source>
        <dbReference type="SAM" id="MobiDB-lite"/>
    </source>
</evidence>
<dbReference type="Proteomes" id="UP000092666">
    <property type="component" value="Unassembled WGS sequence"/>
</dbReference>
<dbReference type="InterPro" id="IPR001138">
    <property type="entry name" value="Zn2Cys6_DnaBD"/>
</dbReference>
<dbReference type="EMBL" id="KV700122">
    <property type="protein sequence ID" value="OCF37456.1"/>
    <property type="molecule type" value="Genomic_DNA"/>
</dbReference>
<dbReference type="GO" id="GO:0005634">
    <property type="term" value="C:nucleus"/>
    <property type="evidence" value="ECO:0007669"/>
    <property type="project" value="UniProtKB-SubCell"/>
</dbReference>
<dbReference type="SMART" id="SM00066">
    <property type="entry name" value="GAL4"/>
    <property type="match status" value="1"/>
</dbReference>
<dbReference type="PANTHER" id="PTHR37534:SF7">
    <property type="entry name" value="TRANSCRIPTIONAL ACTIVATOR PROTEIN UGA3"/>
    <property type="match status" value="1"/>
</dbReference>
<feature type="compositionally biased region" description="Low complexity" evidence="3">
    <location>
        <begin position="133"/>
        <end position="161"/>
    </location>
</feature>
<feature type="compositionally biased region" description="Basic and acidic residues" evidence="3">
    <location>
        <begin position="1"/>
        <end position="14"/>
    </location>
</feature>
<accession>A0A1B9H2G2</accession>
<dbReference type="PANTHER" id="PTHR37534">
    <property type="entry name" value="TRANSCRIPTIONAL ACTIVATOR PROTEIN UGA3"/>
    <property type="match status" value="1"/>
</dbReference>
<sequence>MANPVKHDQEEGSSARKIRRRAGPFKRSRTGCGTCKRRGKKCDEEWTDEGFCQRCLIGQFECTGRTSHSAEGSTAPSTGPPQSSSYRRSGSQASNGGGHDLNPTDVGHSGYHSIRRPSSSERTSISGDHGYIPSLPSTSPSTSTEHGSSNIPHISPIHHSAPPLPPPSMSHSHSQPAPPTHSQTTPAYSAPPLHTAYTDPSISPVWSTTGNSIAAAPVGGSANGTASHDAISFLSTFAAPQPLYDWPGSFATHPSAFLTTGTDGTLAIDSFTWNTGSANNMWNDFAKSFGAMDQSEANDGSASSHQLNSNSRVLFLNSEKPMRQGVSLAEIYARVVESWLVGIPSTTRDWARARILALNDNNSVMRNVRFAVSAAYIFLFACTERATAPDSRPKLVELACKGAGLVDGEQGSSADKGDEARDIAKQMAAEENVKTKQKMRIYVDHVSTPFAADLESAKWTEDAIRELREVMVTDRSQLSDLLWGVIDLQLVEFIRGGAAPSYNMLALGDRLVRSAMGEHHPPITLSSLRTSDTLSLRFYALSDISRCIVQRGRRTIFNFWSDVGLDDSSAASPEGDDDEPWATYLGLPDAIVILLAEIVNLCAEIQTTSTTSKSIKDQADELENALKSWSSQSFSTTQSLDPTALVSRTIAGELWRLTALVLLYQSVHRVGSLHPVLRQAQKQILSLLDSVTKLPSGDLWGFIALPAFLAACLSIEDHDRKRSMQHVMRPGPERVWLDNMTLVEKVWEEVDETGRLPDWHDKMIREGLSIAFF</sequence>
<dbReference type="InterPro" id="IPR036864">
    <property type="entry name" value="Zn2-C6_fun-type_DNA-bd_sf"/>
</dbReference>
<evidence type="ECO:0000313" key="5">
    <source>
        <dbReference type="EMBL" id="OCF37456.1"/>
    </source>
</evidence>
<organism evidence="5 6">
    <name type="scientific">Kwoniella heveanensis BCC8398</name>
    <dbReference type="NCBI Taxonomy" id="1296120"/>
    <lineage>
        <taxon>Eukaryota</taxon>
        <taxon>Fungi</taxon>
        <taxon>Dikarya</taxon>
        <taxon>Basidiomycota</taxon>
        <taxon>Agaricomycotina</taxon>
        <taxon>Tremellomycetes</taxon>
        <taxon>Tremellales</taxon>
        <taxon>Cryptococcaceae</taxon>
        <taxon>Kwoniella</taxon>
    </lineage>
</organism>
<feature type="region of interest" description="Disordered" evidence="3">
    <location>
        <begin position="1"/>
        <end position="42"/>
    </location>
</feature>
<dbReference type="OrthoDB" id="5419315at2759"/>
<dbReference type="Pfam" id="PF11951">
    <property type="entry name" value="Fungal_trans_2"/>
    <property type="match status" value="1"/>
</dbReference>
<name>A0A1B9H2G2_9TREE</name>
<dbReference type="AlphaFoldDB" id="A0A1B9H2G2"/>
<dbReference type="GO" id="GO:0000976">
    <property type="term" value="F:transcription cis-regulatory region binding"/>
    <property type="evidence" value="ECO:0007669"/>
    <property type="project" value="TreeGrafter"/>
</dbReference>
<feature type="compositionally biased region" description="Polar residues" evidence="3">
    <location>
        <begin position="116"/>
        <end position="126"/>
    </location>
</feature>
<reference evidence="5 6" key="1">
    <citation type="submission" date="2013-07" db="EMBL/GenBank/DDBJ databases">
        <title>The Genome Sequence of Cryptococcus heveanensis BCC8398.</title>
        <authorList>
            <consortium name="The Broad Institute Genome Sequencing Platform"/>
            <person name="Cuomo C."/>
            <person name="Litvintseva A."/>
            <person name="Chen Y."/>
            <person name="Heitman J."/>
            <person name="Sun S."/>
            <person name="Springer D."/>
            <person name="Dromer F."/>
            <person name="Young S.K."/>
            <person name="Zeng Q."/>
            <person name="Gargeya S."/>
            <person name="Fitzgerald M."/>
            <person name="Abouelleil A."/>
            <person name="Alvarado L."/>
            <person name="Berlin A.M."/>
            <person name="Chapman S.B."/>
            <person name="Dewar J."/>
            <person name="Goldberg J."/>
            <person name="Griggs A."/>
            <person name="Gujja S."/>
            <person name="Hansen M."/>
            <person name="Howarth C."/>
            <person name="Imamovic A."/>
            <person name="Larimer J."/>
            <person name="McCowan C."/>
            <person name="Murphy C."/>
            <person name="Pearson M."/>
            <person name="Priest M."/>
            <person name="Roberts A."/>
            <person name="Saif S."/>
            <person name="Shea T."/>
            <person name="Sykes S."/>
            <person name="Wortman J."/>
            <person name="Nusbaum C."/>
            <person name="Birren B."/>
        </authorList>
    </citation>
    <scope>NUCLEOTIDE SEQUENCE [LARGE SCALE GENOMIC DNA]</scope>
    <source>
        <strain evidence="5 6">BCC8398</strain>
    </source>
</reference>
<dbReference type="CDD" id="cd00067">
    <property type="entry name" value="GAL4"/>
    <property type="match status" value="1"/>
</dbReference>
<keyword evidence="6" id="KW-1185">Reference proteome</keyword>
<protein>
    <recommendedName>
        <fullName evidence="4">Zn(2)-C6 fungal-type domain-containing protein</fullName>
    </recommendedName>
</protein>
<comment type="subcellular location">
    <subcellularLocation>
        <location evidence="1">Nucleus</location>
    </subcellularLocation>
</comment>
<feature type="domain" description="Zn(2)-C6 fungal-type" evidence="4">
    <location>
        <begin position="26"/>
        <end position="73"/>
    </location>
</feature>
<dbReference type="STRING" id="1296120.A0A1B9H2G2"/>
<proteinExistence type="predicted"/>
<dbReference type="GO" id="GO:0008270">
    <property type="term" value="F:zinc ion binding"/>
    <property type="evidence" value="ECO:0007669"/>
    <property type="project" value="InterPro"/>
</dbReference>
<reference evidence="6" key="2">
    <citation type="submission" date="2013-12" db="EMBL/GenBank/DDBJ databases">
        <title>Evolution of pathogenesis and genome organization in the Tremellales.</title>
        <authorList>
            <person name="Cuomo C."/>
            <person name="Litvintseva A."/>
            <person name="Heitman J."/>
            <person name="Chen Y."/>
            <person name="Sun S."/>
            <person name="Springer D."/>
            <person name="Dromer F."/>
            <person name="Young S."/>
            <person name="Zeng Q."/>
            <person name="Chapman S."/>
            <person name="Gujja S."/>
            <person name="Saif S."/>
            <person name="Birren B."/>
        </authorList>
    </citation>
    <scope>NUCLEOTIDE SEQUENCE [LARGE SCALE GENOMIC DNA]</scope>
    <source>
        <strain evidence="6">BCC8398</strain>
    </source>
</reference>
<dbReference type="SUPFAM" id="SSF57701">
    <property type="entry name" value="Zn2/Cys6 DNA-binding domain"/>
    <property type="match status" value="1"/>
</dbReference>
<feature type="compositionally biased region" description="Basic residues" evidence="3">
    <location>
        <begin position="16"/>
        <end position="40"/>
    </location>
</feature>
<gene>
    <name evidence="5" type="ORF">I316_00578</name>
</gene>